<name>A0A9J5ZHL9_SOLCO</name>
<dbReference type="OrthoDB" id="295274at2759"/>
<dbReference type="Proteomes" id="UP000824120">
    <property type="component" value="Chromosome 4"/>
</dbReference>
<evidence type="ECO:0000313" key="1">
    <source>
        <dbReference type="EMBL" id="KAG5611447.1"/>
    </source>
</evidence>
<keyword evidence="2" id="KW-1185">Reference proteome</keyword>
<dbReference type="PANTHER" id="PTHR37616">
    <property type="entry name" value="BZIP TRANSCRIPTION FACTOR 60-LIKE"/>
    <property type="match status" value="1"/>
</dbReference>
<proteinExistence type="predicted"/>
<sequence length="243" mass="25781">MCNFAGNQEAVVEMVKDMSSPGLLHSWSSSRVLDEVSVLLHQVSTHVYGYLNVPSPNCGSNLSKGLNNLANSNRLVQFSPKLGSNSVKVEILVSGFFEKHHGRVLTIDGLVNGIGYSGKYGGKDHSLHCGQGDQGESNQKNTNKAADTFVYVGNGSDSLAASLYVPSNDKLVNIHGNSIIQSVFASEKAMASHGSVDKKNNEGGLAVPGDLALVVLGIHPCLYRSPAAGQRVLGSEETERQLC</sequence>
<gene>
    <name evidence="1" type="ORF">H5410_022728</name>
</gene>
<reference evidence="1 2" key="1">
    <citation type="submission" date="2020-09" db="EMBL/GenBank/DDBJ databases">
        <title>De no assembly of potato wild relative species, Solanum commersonii.</title>
        <authorList>
            <person name="Cho K."/>
        </authorList>
    </citation>
    <scope>NUCLEOTIDE SEQUENCE [LARGE SCALE GENOMIC DNA]</scope>
    <source>
        <strain evidence="1">LZ3.2</strain>
        <tissue evidence="1">Leaf</tissue>
    </source>
</reference>
<evidence type="ECO:0000313" key="2">
    <source>
        <dbReference type="Proteomes" id="UP000824120"/>
    </source>
</evidence>
<dbReference type="PANTHER" id="PTHR37616:SF3">
    <property type="entry name" value="BZIP DOMAIN-CONTAINING PROTEIN"/>
    <property type="match status" value="1"/>
</dbReference>
<dbReference type="AlphaFoldDB" id="A0A9J5ZHL9"/>
<organism evidence="1 2">
    <name type="scientific">Solanum commersonii</name>
    <name type="common">Commerson's wild potato</name>
    <name type="synonym">Commerson's nightshade</name>
    <dbReference type="NCBI Taxonomy" id="4109"/>
    <lineage>
        <taxon>Eukaryota</taxon>
        <taxon>Viridiplantae</taxon>
        <taxon>Streptophyta</taxon>
        <taxon>Embryophyta</taxon>
        <taxon>Tracheophyta</taxon>
        <taxon>Spermatophyta</taxon>
        <taxon>Magnoliopsida</taxon>
        <taxon>eudicotyledons</taxon>
        <taxon>Gunneridae</taxon>
        <taxon>Pentapetalae</taxon>
        <taxon>asterids</taxon>
        <taxon>lamiids</taxon>
        <taxon>Solanales</taxon>
        <taxon>Solanaceae</taxon>
        <taxon>Solanoideae</taxon>
        <taxon>Solaneae</taxon>
        <taxon>Solanum</taxon>
    </lineage>
</organism>
<accession>A0A9J5ZHL9</accession>
<dbReference type="EMBL" id="JACXVP010000004">
    <property type="protein sequence ID" value="KAG5611447.1"/>
    <property type="molecule type" value="Genomic_DNA"/>
</dbReference>
<comment type="caution">
    <text evidence="1">The sequence shown here is derived from an EMBL/GenBank/DDBJ whole genome shotgun (WGS) entry which is preliminary data.</text>
</comment>
<protein>
    <submittedName>
        <fullName evidence="1">Uncharacterized protein</fullName>
    </submittedName>
</protein>